<dbReference type="SMART" id="SM00219">
    <property type="entry name" value="TyrKc"/>
    <property type="match status" value="1"/>
</dbReference>
<dbReference type="Pfam" id="PF07714">
    <property type="entry name" value="PK_Tyr_Ser-Thr"/>
    <property type="match status" value="1"/>
</dbReference>
<reference evidence="6 7" key="1">
    <citation type="journal article" date="2021" name="BMC Genomics">
        <title>Datura genome reveals duplications of psychoactive alkaloid biosynthetic genes and high mutation rate following tissue culture.</title>
        <authorList>
            <person name="Rajewski A."/>
            <person name="Carter-House D."/>
            <person name="Stajich J."/>
            <person name="Litt A."/>
        </authorList>
    </citation>
    <scope>NUCLEOTIDE SEQUENCE [LARGE SCALE GENOMIC DNA]</scope>
    <source>
        <strain evidence="6">AR-01</strain>
    </source>
</reference>
<comment type="subcellular location">
    <subcellularLocation>
        <location evidence="1">Membrane</location>
        <topology evidence="1">Single-pass membrane protein</topology>
    </subcellularLocation>
</comment>
<evidence type="ECO:0000313" key="6">
    <source>
        <dbReference type="EMBL" id="MCD9639815.1"/>
    </source>
</evidence>
<dbReference type="InterPro" id="IPR020635">
    <property type="entry name" value="Tyr_kinase_cat_dom"/>
</dbReference>
<feature type="domain" description="Protein kinase" evidence="5">
    <location>
        <begin position="375"/>
        <end position="672"/>
    </location>
</feature>
<proteinExistence type="predicted"/>
<name>A0ABS8UY72_DATST</name>
<keyword evidence="2" id="KW-0732">Signal</keyword>
<evidence type="ECO:0000259" key="5">
    <source>
        <dbReference type="PROSITE" id="PS50011"/>
    </source>
</evidence>
<keyword evidence="3" id="KW-0547">Nucleotide-binding</keyword>
<keyword evidence="4" id="KW-0067">ATP-binding</keyword>
<accession>A0ABS8UY72</accession>
<dbReference type="Proteomes" id="UP000823775">
    <property type="component" value="Unassembled WGS sequence"/>
</dbReference>
<dbReference type="PANTHER" id="PTHR46008:SF2">
    <property type="entry name" value="LEAF RUST 10 DISEASE-RESISTANCE LOCUS RECEPTOR-LIKE PROTEIN KINASE-LIKE 1.4"/>
    <property type="match status" value="1"/>
</dbReference>
<dbReference type="Pfam" id="PF13947">
    <property type="entry name" value="GUB_WAK_bind"/>
    <property type="match status" value="1"/>
</dbReference>
<dbReference type="EMBL" id="JACEIK010002991">
    <property type="protein sequence ID" value="MCD9639815.1"/>
    <property type="molecule type" value="Genomic_DNA"/>
</dbReference>
<dbReference type="InterPro" id="IPR011009">
    <property type="entry name" value="Kinase-like_dom_sf"/>
</dbReference>
<evidence type="ECO:0000313" key="7">
    <source>
        <dbReference type="Proteomes" id="UP000823775"/>
    </source>
</evidence>
<evidence type="ECO:0000256" key="4">
    <source>
        <dbReference type="ARBA" id="ARBA00022840"/>
    </source>
</evidence>
<evidence type="ECO:0000256" key="2">
    <source>
        <dbReference type="ARBA" id="ARBA00022729"/>
    </source>
</evidence>
<dbReference type="Gene3D" id="3.30.200.20">
    <property type="entry name" value="Phosphorylase Kinase, domain 1"/>
    <property type="match status" value="1"/>
</dbReference>
<dbReference type="PROSITE" id="PS50011">
    <property type="entry name" value="PROTEIN_KINASE_DOM"/>
    <property type="match status" value="1"/>
</dbReference>
<evidence type="ECO:0000256" key="1">
    <source>
        <dbReference type="ARBA" id="ARBA00004167"/>
    </source>
</evidence>
<organism evidence="6 7">
    <name type="scientific">Datura stramonium</name>
    <name type="common">Jimsonweed</name>
    <name type="synonym">Common thornapple</name>
    <dbReference type="NCBI Taxonomy" id="4076"/>
    <lineage>
        <taxon>Eukaryota</taxon>
        <taxon>Viridiplantae</taxon>
        <taxon>Streptophyta</taxon>
        <taxon>Embryophyta</taxon>
        <taxon>Tracheophyta</taxon>
        <taxon>Spermatophyta</taxon>
        <taxon>Magnoliopsida</taxon>
        <taxon>eudicotyledons</taxon>
        <taxon>Gunneridae</taxon>
        <taxon>Pentapetalae</taxon>
        <taxon>asterids</taxon>
        <taxon>lamiids</taxon>
        <taxon>Solanales</taxon>
        <taxon>Solanaceae</taxon>
        <taxon>Solanoideae</taxon>
        <taxon>Datureae</taxon>
        <taxon>Datura</taxon>
    </lineage>
</organism>
<gene>
    <name evidence="6" type="ORF">HAX54_024558</name>
</gene>
<comment type="caution">
    <text evidence="6">The sequence shown here is derived from an EMBL/GenBank/DDBJ whole genome shotgun (WGS) entry which is preliminary data.</text>
</comment>
<sequence length="672" mass="74659">MSITTSRIMLSLHSSFSFNLVQISFTVLFITLLLSNSTAQSLSHIIKDQQENNYQYQHEASCGEKCGNFHIPFPFYMNQSRCNSSLSDAFRLSCINSSSLFLNIGSQSYRILQFFSDGVLVDFPNTTFCRQYNDLKSFGFNGNDYFGISRNNILGLYDCEDSTLCKPDCEKNIMPRCDGSQGSYPSCCYPLSDHSAWNADQRDGFSVFSQFGCRGFSSWVVLSGNQVGKRGVKLEWAVPGNSTTASCAANADIINATTVGSGIRCQCQDGFVGDGFAVGVGCLKSCIKEGKEAYGKACYSTSHGRRKTEILAGVLTSALTITSLTALFCVLRRPMKTDIFDHPSMTRSQGNISFQKPCTIRMFTYHELEQATKGFQDEQILFEHGGGKATLYSGTLMDGSRIAVHRLQCDSERELVEVLSRVEALHAVSHKNTPHILGWSVDSGYTPLVVYEYPVNGTLGEHLFQAKDETKPSLDWHHRINIIAETANVLAFLQSEVFPPIVHHELNANCIFLDEDLSSKLFGLELPTNANINNKKQNDVYNFGLVLLEVITGSSSDDIPSKTALQKITSGKLEEIVDPHLYYHEQPIFRREQIEIVADLATRCIIFGSHDGKFHMGDVARELVHIIKDGIDGRSRRCPSTHNLEETFSNSSLLQMISMSPDSIHVPARGFS</sequence>
<dbReference type="InterPro" id="IPR000719">
    <property type="entry name" value="Prot_kinase_dom"/>
</dbReference>
<dbReference type="SUPFAM" id="SSF56112">
    <property type="entry name" value="Protein kinase-like (PK-like)"/>
    <property type="match status" value="1"/>
</dbReference>
<dbReference type="Gene3D" id="1.10.510.10">
    <property type="entry name" value="Transferase(Phosphotransferase) domain 1"/>
    <property type="match status" value="2"/>
</dbReference>
<evidence type="ECO:0000256" key="3">
    <source>
        <dbReference type="ARBA" id="ARBA00022741"/>
    </source>
</evidence>
<dbReference type="PANTHER" id="PTHR46008">
    <property type="entry name" value="LEAF RUST 10 DISEASE-RESISTANCE LOCUS RECEPTOR-LIKE PROTEIN KINASE-LIKE 1.4"/>
    <property type="match status" value="1"/>
</dbReference>
<dbReference type="InterPro" id="IPR001245">
    <property type="entry name" value="Ser-Thr/Tyr_kinase_cat_dom"/>
</dbReference>
<protein>
    <recommendedName>
        <fullName evidence="5">Protein kinase domain-containing protein</fullName>
    </recommendedName>
</protein>
<dbReference type="InterPro" id="IPR025287">
    <property type="entry name" value="WAK_GUB"/>
</dbReference>
<keyword evidence="7" id="KW-1185">Reference proteome</keyword>
<dbReference type="Gene3D" id="2.10.25.10">
    <property type="entry name" value="Laminin"/>
    <property type="match status" value="1"/>
</dbReference>